<dbReference type="InterPro" id="IPR023772">
    <property type="entry name" value="DNA-bd_HTH_TetR-type_CS"/>
</dbReference>
<sequence>MTVADVPERLIRVATALFSQRGYDATSVNDIVEAAELTKGALYYYFSAKEDLLYAIHQRFIEAEMAHAQTIVETTADPVSRLRQLIVSLVDSIAEYHDEVTVFFREMHRLPSAHFEKVRRVRDAYESIFEDTIRWGQSTGQFQTAVPARLMTLALFGQCNWTYTWMRSSGVYSPEQIGERFADLFLNGALTS</sequence>
<keyword evidence="1" id="KW-0678">Repressor</keyword>
<keyword evidence="4" id="KW-0804">Transcription</keyword>
<dbReference type="InterPro" id="IPR041490">
    <property type="entry name" value="KstR2_TetR_C"/>
</dbReference>
<feature type="domain" description="HTH tetR-type" evidence="6">
    <location>
        <begin position="4"/>
        <end position="64"/>
    </location>
</feature>
<evidence type="ECO:0000313" key="8">
    <source>
        <dbReference type="Proteomes" id="UP000241848"/>
    </source>
</evidence>
<dbReference type="Pfam" id="PF00440">
    <property type="entry name" value="TetR_N"/>
    <property type="match status" value="1"/>
</dbReference>
<feature type="DNA-binding region" description="H-T-H motif" evidence="5">
    <location>
        <begin position="27"/>
        <end position="46"/>
    </location>
</feature>
<dbReference type="Gene3D" id="1.10.10.60">
    <property type="entry name" value="Homeodomain-like"/>
    <property type="match status" value="1"/>
</dbReference>
<dbReference type="PRINTS" id="PR00455">
    <property type="entry name" value="HTHTETR"/>
</dbReference>
<evidence type="ECO:0000256" key="2">
    <source>
        <dbReference type="ARBA" id="ARBA00023015"/>
    </source>
</evidence>
<dbReference type="GO" id="GO:0003700">
    <property type="term" value="F:DNA-binding transcription factor activity"/>
    <property type="evidence" value="ECO:0007669"/>
    <property type="project" value="TreeGrafter"/>
</dbReference>
<accession>A0A2T2WPN7</accession>
<dbReference type="EMBL" id="PXYV01000001">
    <property type="protein sequence ID" value="PSR24184.1"/>
    <property type="molecule type" value="Genomic_DNA"/>
</dbReference>
<evidence type="ECO:0000256" key="1">
    <source>
        <dbReference type="ARBA" id="ARBA00022491"/>
    </source>
</evidence>
<dbReference type="AlphaFoldDB" id="A0A2T2WPN7"/>
<dbReference type="PANTHER" id="PTHR30055">
    <property type="entry name" value="HTH-TYPE TRANSCRIPTIONAL REGULATOR RUTR"/>
    <property type="match status" value="1"/>
</dbReference>
<dbReference type="SUPFAM" id="SSF48498">
    <property type="entry name" value="Tetracyclin repressor-like, C-terminal domain"/>
    <property type="match status" value="1"/>
</dbReference>
<name>A0A2T2WPN7_9FIRM</name>
<evidence type="ECO:0000256" key="3">
    <source>
        <dbReference type="ARBA" id="ARBA00023125"/>
    </source>
</evidence>
<gene>
    <name evidence="7" type="ORF">C7B45_00840</name>
</gene>
<dbReference type="PANTHER" id="PTHR30055:SF175">
    <property type="entry name" value="HTH-TYPE TRANSCRIPTIONAL REPRESSOR KSTR2"/>
    <property type="match status" value="1"/>
</dbReference>
<proteinExistence type="predicted"/>
<keyword evidence="2" id="KW-0805">Transcription regulation</keyword>
<dbReference type="Proteomes" id="UP000241848">
    <property type="component" value="Unassembled WGS sequence"/>
</dbReference>
<reference evidence="7 8" key="1">
    <citation type="journal article" date="2014" name="BMC Genomics">
        <title>Comparison of environmental and isolate Sulfobacillus genomes reveals diverse carbon, sulfur, nitrogen, and hydrogen metabolisms.</title>
        <authorList>
            <person name="Justice N.B."/>
            <person name="Norman A."/>
            <person name="Brown C.T."/>
            <person name="Singh A."/>
            <person name="Thomas B.C."/>
            <person name="Banfield J.F."/>
        </authorList>
    </citation>
    <scope>NUCLEOTIDE SEQUENCE [LARGE SCALE GENOMIC DNA]</scope>
    <source>
        <strain evidence="7">AMDSBA3</strain>
    </source>
</reference>
<protein>
    <recommendedName>
        <fullName evidence="6">HTH tetR-type domain-containing protein</fullName>
    </recommendedName>
</protein>
<dbReference type="PROSITE" id="PS50977">
    <property type="entry name" value="HTH_TETR_2"/>
    <property type="match status" value="1"/>
</dbReference>
<dbReference type="InterPro" id="IPR001647">
    <property type="entry name" value="HTH_TetR"/>
</dbReference>
<dbReference type="SUPFAM" id="SSF46689">
    <property type="entry name" value="Homeodomain-like"/>
    <property type="match status" value="1"/>
</dbReference>
<evidence type="ECO:0000256" key="4">
    <source>
        <dbReference type="ARBA" id="ARBA00023163"/>
    </source>
</evidence>
<dbReference type="InterPro" id="IPR036271">
    <property type="entry name" value="Tet_transcr_reg_TetR-rel_C_sf"/>
</dbReference>
<dbReference type="GO" id="GO:0000976">
    <property type="term" value="F:transcription cis-regulatory region binding"/>
    <property type="evidence" value="ECO:0007669"/>
    <property type="project" value="TreeGrafter"/>
</dbReference>
<dbReference type="InterPro" id="IPR050109">
    <property type="entry name" value="HTH-type_TetR-like_transc_reg"/>
</dbReference>
<evidence type="ECO:0000256" key="5">
    <source>
        <dbReference type="PROSITE-ProRule" id="PRU00335"/>
    </source>
</evidence>
<organism evidence="7 8">
    <name type="scientific">Sulfobacillus acidophilus</name>
    <dbReference type="NCBI Taxonomy" id="53633"/>
    <lineage>
        <taxon>Bacteria</taxon>
        <taxon>Bacillati</taxon>
        <taxon>Bacillota</taxon>
        <taxon>Clostridia</taxon>
        <taxon>Eubacteriales</taxon>
        <taxon>Clostridiales Family XVII. Incertae Sedis</taxon>
        <taxon>Sulfobacillus</taxon>
    </lineage>
</organism>
<keyword evidence="3 5" id="KW-0238">DNA-binding</keyword>
<dbReference type="Pfam" id="PF17932">
    <property type="entry name" value="TetR_C_24"/>
    <property type="match status" value="1"/>
</dbReference>
<evidence type="ECO:0000259" key="6">
    <source>
        <dbReference type="PROSITE" id="PS50977"/>
    </source>
</evidence>
<evidence type="ECO:0000313" key="7">
    <source>
        <dbReference type="EMBL" id="PSR24184.1"/>
    </source>
</evidence>
<dbReference type="PROSITE" id="PS01081">
    <property type="entry name" value="HTH_TETR_1"/>
    <property type="match status" value="1"/>
</dbReference>
<dbReference type="InterPro" id="IPR009057">
    <property type="entry name" value="Homeodomain-like_sf"/>
</dbReference>
<comment type="caution">
    <text evidence="7">The sequence shown here is derived from an EMBL/GenBank/DDBJ whole genome shotgun (WGS) entry which is preliminary data.</text>
</comment>
<dbReference type="Gene3D" id="1.10.357.10">
    <property type="entry name" value="Tetracycline Repressor, domain 2"/>
    <property type="match status" value="1"/>
</dbReference>